<name>A0A6J7H924_9ZZZZ</name>
<evidence type="ECO:0000259" key="1">
    <source>
        <dbReference type="PROSITE" id="PS51186"/>
    </source>
</evidence>
<dbReference type="AlphaFoldDB" id="A0A6J7H924"/>
<sequence length="316" mass="34519">MNTPDALTVRPCVRDDLEILEQWRTVEPVEWVDSTRLHEDMASGNYRFEWTWLAERAERAGRPVGRAVWWGRSDATSPVTLDCLSVAPDEERPDDVGAALVGAARAAFDHSIALEFNVDVPVGNSMDDSLPRALAWRASAAYGGGFTRTTERVSFARTADAPQPETSTRLHFSAGTDAEFLEVFEAVAAGSLDSHTREMVAEHGVAALAADDLVFYGSLPGRRESWQIAGRLDGTTVGFVVPTRNAYDAAISYLGVLPEHRGQGYVDDLLSEMVRIHHDDGQHRIVGTTDAANAPMRAAFERAGFVVTRTRIVHAG</sequence>
<reference evidence="2" key="1">
    <citation type="submission" date="2020-05" db="EMBL/GenBank/DDBJ databases">
        <authorList>
            <person name="Chiriac C."/>
            <person name="Salcher M."/>
            <person name="Ghai R."/>
            <person name="Kavagutti S V."/>
        </authorList>
    </citation>
    <scope>NUCLEOTIDE SEQUENCE</scope>
</reference>
<dbReference type="EMBL" id="CAFBLX010000318">
    <property type="protein sequence ID" value="CAB4916114.1"/>
    <property type="molecule type" value="Genomic_DNA"/>
</dbReference>
<feature type="domain" description="N-acetyltransferase" evidence="1">
    <location>
        <begin position="178"/>
        <end position="316"/>
    </location>
</feature>
<dbReference type="InterPro" id="IPR000182">
    <property type="entry name" value="GNAT_dom"/>
</dbReference>
<proteinExistence type="predicted"/>
<dbReference type="PROSITE" id="PS51186">
    <property type="entry name" value="GNAT"/>
    <property type="match status" value="1"/>
</dbReference>
<dbReference type="InterPro" id="IPR016181">
    <property type="entry name" value="Acyl_CoA_acyltransferase"/>
</dbReference>
<dbReference type="CDD" id="cd04301">
    <property type="entry name" value="NAT_SF"/>
    <property type="match status" value="1"/>
</dbReference>
<dbReference type="SUPFAM" id="SSF55729">
    <property type="entry name" value="Acyl-CoA N-acyltransferases (Nat)"/>
    <property type="match status" value="1"/>
</dbReference>
<gene>
    <name evidence="2" type="ORF">UFOPK3472_03330</name>
</gene>
<dbReference type="GO" id="GO:0016747">
    <property type="term" value="F:acyltransferase activity, transferring groups other than amino-acyl groups"/>
    <property type="evidence" value="ECO:0007669"/>
    <property type="project" value="InterPro"/>
</dbReference>
<dbReference type="Gene3D" id="3.40.630.30">
    <property type="match status" value="1"/>
</dbReference>
<evidence type="ECO:0000313" key="2">
    <source>
        <dbReference type="EMBL" id="CAB4916114.1"/>
    </source>
</evidence>
<organism evidence="2">
    <name type="scientific">freshwater metagenome</name>
    <dbReference type="NCBI Taxonomy" id="449393"/>
    <lineage>
        <taxon>unclassified sequences</taxon>
        <taxon>metagenomes</taxon>
        <taxon>ecological metagenomes</taxon>
    </lineage>
</organism>
<protein>
    <submittedName>
        <fullName evidence="2">Unannotated protein</fullName>
    </submittedName>
</protein>
<accession>A0A6J7H924</accession>
<dbReference type="Pfam" id="PF00583">
    <property type="entry name" value="Acetyltransf_1"/>
    <property type="match status" value="1"/>
</dbReference>